<evidence type="ECO:0000256" key="7">
    <source>
        <dbReference type="SAM" id="Phobius"/>
    </source>
</evidence>
<evidence type="ECO:0000256" key="2">
    <source>
        <dbReference type="ARBA" id="ARBA00022723"/>
    </source>
</evidence>
<dbReference type="PANTHER" id="PTHR34978">
    <property type="entry name" value="POSSIBLE SENSOR-TRANSDUCER PROTEIN BLAR"/>
    <property type="match status" value="1"/>
</dbReference>
<keyword evidence="2" id="KW-0479">Metal-binding</keyword>
<evidence type="ECO:0000256" key="4">
    <source>
        <dbReference type="ARBA" id="ARBA00022833"/>
    </source>
</evidence>
<dbReference type="GO" id="GO:0046872">
    <property type="term" value="F:metal ion binding"/>
    <property type="evidence" value="ECO:0007669"/>
    <property type="project" value="UniProtKB-KW"/>
</dbReference>
<dbReference type="Pfam" id="PF01435">
    <property type="entry name" value="Peptidase_M48"/>
    <property type="match status" value="1"/>
</dbReference>
<evidence type="ECO:0000313" key="11">
    <source>
        <dbReference type="Proteomes" id="UP000193622"/>
    </source>
</evidence>
<evidence type="ECO:0000313" key="12">
    <source>
        <dbReference type="Proteomes" id="UP001084650"/>
    </source>
</evidence>
<organism evidence="10 11">
    <name type="scientific">Mycolicibacterium iranicum</name>
    <name type="common">Mycobacterium iranicum</name>
    <dbReference type="NCBI Taxonomy" id="912594"/>
    <lineage>
        <taxon>Bacteria</taxon>
        <taxon>Bacillati</taxon>
        <taxon>Actinomycetota</taxon>
        <taxon>Actinomycetes</taxon>
        <taxon>Mycobacteriales</taxon>
        <taxon>Mycobacteriaceae</taxon>
        <taxon>Mycolicibacterium</taxon>
    </lineage>
</organism>
<comment type="similarity">
    <text evidence="6">Belongs to the peptidase M48 family.</text>
</comment>
<comment type="cofactor">
    <cofactor evidence="6">
        <name>Zn(2+)</name>
        <dbReference type="ChEBI" id="CHEBI:29105"/>
    </cofactor>
    <text evidence="6">Binds 1 zinc ion per subunit.</text>
</comment>
<evidence type="ECO:0000313" key="9">
    <source>
        <dbReference type="EMBL" id="MCZ0728518.1"/>
    </source>
</evidence>
<dbReference type="EMBL" id="JAPQYE010000004">
    <property type="protein sequence ID" value="MCZ0728518.1"/>
    <property type="molecule type" value="Genomic_DNA"/>
</dbReference>
<keyword evidence="4 6" id="KW-0862">Zinc</keyword>
<keyword evidence="1 6" id="KW-0645">Protease</keyword>
<keyword evidence="3 6" id="KW-0378">Hydrolase</keyword>
<dbReference type="PANTHER" id="PTHR34978:SF3">
    <property type="entry name" value="SLR0241 PROTEIN"/>
    <property type="match status" value="1"/>
</dbReference>
<accession>A0A1X1WM82</accession>
<evidence type="ECO:0000256" key="3">
    <source>
        <dbReference type="ARBA" id="ARBA00022801"/>
    </source>
</evidence>
<keyword evidence="7" id="KW-1133">Transmembrane helix</keyword>
<dbReference type="GO" id="GO:0004222">
    <property type="term" value="F:metalloendopeptidase activity"/>
    <property type="evidence" value="ECO:0007669"/>
    <property type="project" value="InterPro"/>
</dbReference>
<dbReference type="CDD" id="cd07326">
    <property type="entry name" value="M56_BlaR1_MecR1_like"/>
    <property type="match status" value="1"/>
</dbReference>
<evidence type="ECO:0000256" key="1">
    <source>
        <dbReference type="ARBA" id="ARBA00022670"/>
    </source>
</evidence>
<evidence type="ECO:0000256" key="5">
    <source>
        <dbReference type="ARBA" id="ARBA00023049"/>
    </source>
</evidence>
<dbReference type="EMBL" id="LQPC01000030">
    <property type="protein sequence ID" value="ORV87670.1"/>
    <property type="molecule type" value="Genomic_DNA"/>
</dbReference>
<comment type="caution">
    <text evidence="10">The sequence shown here is derived from an EMBL/GenBank/DDBJ whole genome shotgun (WGS) entry which is preliminary data.</text>
</comment>
<evidence type="ECO:0000313" key="10">
    <source>
        <dbReference type="EMBL" id="ORV87670.1"/>
    </source>
</evidence>
<dbReference type="InterPro" id="IPR001915">
    <property type="entry name" value="Peptidase_M48"/>
</dbReference>
<feature type="domain" description="Peptidase M48" evidence="8">
    <location>
        <begin position="127"/>
        <end position="216"/>
    </location>
</feature>
<keyword evidence="5 6" id="KW-0482">Metalloprotease</keyword>
<dbReference type="Proteomes" id="UP001084650">
    <property type="component" value="Unassembled WGS sequence"/>
</dbReference>
<gene>
    <name evidence="10" type="ORF">AWC12_14925</name>
    <name evidence="9" type="ORF">OY187_10710</name>
</gene>
<feature type="transmembrane region" description="Helical" evidence="7">
    <location>
        <begin position="39"/>
        <end position="62"/>
    </location>
</feature>
<feature type="transmembrane region" description="Helical" evidence="7">
    <location>
        <begin position="283"/>
        <end position="302"/>
    </location>
</feature>
<dbReference type="Gene3D" id="3.30.2010.10">
    <property type="entry name" value="Metalloproteases ('zincins'), catalytic domain"/>
    <property type="match status" value="1"/>
</dbReference>
<sequence length="305" mass="31786">MIAAICLLAYAAALAWLAPPLLSRVTCGGRSPKLAVTVWLTAIAVAVSAWIAGTIGILRELVGSHSVDPMRYCTEAILALHDLGWGGDIALGAAGFAAVAASLVTVKRIAATLQRFWRRSQSHAHEARLIGAPTGRPGVILVHTDHAAAYCVAGKPDAIVVTSSAVQRLTEPELAAVLAHEQAHLNGRHPQLMMLLRALATSLPRLPLFASAVTEVGRLVEMNADDVSARRHGRDALLTGLVTLAGPLPDGGTALAAAGTAVLARAERLAAPAMRRALLGERLVLMTAHATLVAAPLLIAFVCHH</sequence>
<dbReference type="AlphaFoldDB" id="A0A1X1WM82"/>
<keyword evidence="7" id="KW-0812">Transmembrane</keyword>
<evidence type="ECO:0000259" key="8">
    <source>
        <dbReference type="Pfam" id="PF01435"/>
    </source>
</evidence>
<keyword evidence="12" id="KW-1185">Reference proteome</keyword>
<reference evidence="9" key="2">
    <citation type="submission" date="2022-12" db="EMBL/GenBank/DDBJ databases">
        <title>Whole genome sequence of Mycolicibacterium iranicum strain SBH312.</title>
        <authorList>
            <person name="Jani J."/>
            <person name="Arifin Mustapha Z."/>
            <person name="Ahmed K."/>
            <person name="Kai Ling C."/>
        </authorList>
    </citation>
    <scope>NUCLEOTIDE SEQUENCE</scope>
    <source>
        <strain evidence="9">SBH312</strain>
    </source>
</reference>
<reference evidence="10 11" key="1">
    <citation type="submission" date="2016-01" db="EMBL/GenBank/DDBJ databases">
        <title>The new phylogeny of the genus Mycobacterium.</title>
        <authorList>
            <person name="Tarcisio F."/>
            <person name="Conor M."/>
            <person name="Antonella G."/>
            <person name="Elisabetta G."/>
            <person name="Giulia F.S."/>
            <person name="Sara T."/>
            <person name="Anna F."/>
            <person name="Clotilde B."/>
            <person name="Roberto B."/>
            <person name="Veronica D.S."/>
            <person name="Fabio R."/>
            <person name="Monica P."/>
            <person name="Olivier J."/>
            <person name="Enrico T."/>
            <person name="Nicola S."/>
        </authorList>
    </citation>
    <scope>NUCLEOTIDE SEQUENCE [LARGE SCALE GENOMIC DNA]</scope>
    <source>
        <strain evidence="10 11">DSM 45541</strain>
    </source>
</reference>
<proteinExistence type="inferred from homology"/>
<dbReference type="GO" id="GO:0006508">
    <property type="term" value="P:proteolysis"/>
    <property type="evidence" value="ECO:0007669"/>
    <property type="project" value="UniProtKB-KW"/>
</dbReference>
<protein>
    <submittedName>
        <fullName evidence="9">M56 family metallopeptidase</fullName>
    </submittedName>
</protein>
<dbReference type="Proteomes" id="UP000193622">
    <property type="component" value="Unassembled WGS sequence"/>
</dbReference>
<keyword evidence="7" id="KW-0472">Membrane</keyword>
<dbReference type="RefSeq" id="WP_085175075.1">
    <property type="nucleotide sequence ID" value="NZ_JAPQYE010000004.1"/>
</dbReference>
<name>A0A1X1WM82_MYCIR</name>
<dbReference type="InterPro" id="IPR052173">
    <property type="entry name" value="Beta-lactam_resp_regulator"/>
</dbReference>
<evidence type="ECO:0000256" key="6">
    <source>
        <dbReference type="RuleBase" id="RU003983"/>
    </source>
</evidence>